<dbReference type="PANTHER" id="PTHR45266">
    <property type="entry name" value="OXALOACETATE DECARBOXYLASE ALPHA CHAIN"/>
    <property type="match status" value="1"/>
</dbReference>
<accession>A0A7V4GAI3</accession>
<evidence type="ECO:0000313" key="4">
    <source>
        <dbReference type="EMBL" id="HGS06247.1"/>
    </source>
</evidence>
<dbReference type="PROSITE" id="PS50968">
    <property type="entry name" value="BIOTINYL_LIPOYL"/>
    <property type="match status" value="1"/>
</dbReference>
<gene>
    <name evidence="4" type="ORF">ENT08_11045</name>
</gene>
<dbReference type="InterPro" id="IPR011053">
    <property type="entry name" value="Single_hybrid_motif"/>
</dbReference>
<name>A0A7V4GAI3_9BACT</name>
<dbReference type="EC" id="6.4.1.2" evidence="4"/>
<dbReference type="InterPro" id="IPR050709">
    <property type="entry name" value="Biotin_Carboxyl_Carrier/Decarb"/>
</dbReference>
<reference evidence="4" key="1">
    <citation type="journal article" date="2020" name="mSystems">
        <title>Genome- and Community-Level Interaction Insights into Carbon Utilization and Element Cycling Functions of Hydrothermarchaeota in Hydrothermal Sediment.</title>
        <authorList>
            <person name="Zhou Z."/>
            <person name="Liu Y."/>
            <person name="Xu W."/>
            <person name="Pan J."/>
            <person name="Luo Z.H."/>
            <person name="Li M."/>
        </authorList>
    </citation>
    <scope>NUCLEOTIDE SEQUENCE [LARGE SCALE GENOMIC DNA]</scope>
    <source>
        <strain evidence="4">SpSt-548</strain>
    </source>
</reference>
<dbReference type="PANTHER" id="PTHR45266:SF3">
    <property type="entry name" value="OXALOACETATE DECARBOXYLASE ALPHA CHAIN"/>
    <property type="match status" value="1"/>
</dbReference>
<dbReference type="CDD" id="cd06850">
    <property type="entry name" value="biotinyl_domain"/>
    <property type="match status" value="1"/>
</dbReference>
<dbReference type="Pfam" id="PF00364">
    <property type="entry name" value="Biotin_lipoyl"/>
    <property type="match status" value="1"/>
</dbReference>
<organism evidence="4">
    <name type="scientific">Desulfobacca acetoxidans</name>
    <dbReference type="NCBI Taxonomy" id="60893"/>
    <lineage>
        <taxon>Bacteria</taxon>
        <taxon>Pseudomonadati</taxon>
        <taxon>Thermodesulfobacteriota</taxon>
        <taxon>Desulfobaccia</taxon>
        <taxon>Desulfobaccales</taxon>
        <taxon>Desulfobaccaceae</taxon>
        <taxon>Desulfobacca</taxon>
    </lineage>
</organism>
<evidence type="ECO:0000256" key="1">
    <source>
        <dbReference type="ARBA" id="ARBA00023267"/>
    </source>
</evidence>
<keyword evidence="4" id="KW-0436">Ligase</keyword>
<evidence type="ECO:0000256" key="2">
    <source>
        <dbReference type="SAM" id="MobiDB-lite"/>
    </source>
</evidence>
<dbReference type="PROSITE" id="PS00188">
    <property type="entry name" value="BIOTIN"/>
    <property type="match status" value="1"/>
</dbReference>
<dbReference type="InterPro" id="IPR000089">
    <property type="entry name" value="Biotin_lipoyl"/>
</dbReference>
<dbReference type="AlphaFoldDB" id="A0A7V4GAI3"/>
<dbReference type="InterPro" id="IPR001882">
    <property type="entry name" value="Biotin_BS"/>
</dbReference>
<feature type="domain" description="Lipoyl-binding" evidence="3">
    <location>
        <begin position="68"/>
        <end position="147"/>
    </location>
</feature>
<sequence>MRRYHLTIAGKNFEVEIQAVEGGQARVVVNGRPYEVAFRSAAAAPRPSPAPPAPSPPVSRPAPPPPPSPREGAPGTGAGAVTAPMPGVILEVLVHVGDRVQVGDTVIKLEAMKMENDIKSPVAGTVAEILTTKGANVTVGDVLVMITTG</sequence>
<evidence type="ECO:0000259" key="3">
    <source>
        <dbReference type="PROSITE" id="PS50968"/>
    </source>
</evidence>
<comment type="caution">
    <text evidence="4">The sequence shown here is derived from an EMBL/GenBank/DDBJ whole genome shotgun (WGS) entry which is preliminary data.</text>
</comment>
<keyword evidence="1" id="KW-0092">Biotin</keyword>
<dbReference type="FunFam" id="2.40.50.100:FF:000003">
    <property type="entry name" value="Acetyl-CoA carboxylase biotin carboxyl carrier protein"/>
    <property type="match status" value="1"/>
</dbReference>
<dbReference type="SUPFAM" id="SSF51230">
    <property type="entry name" value="Single hybrid motif"/>
    <property type="match status" value="1"/>
</dbReference>
<dbReference type="GO" id="GO:0003989">
    <property type="term" value="F:acetyl-CoA carboxylase activity"/>
    <property type="evidence" value="ECO:0007669"/>
    <property type="project" value="UniProtKB-EC"/>
</dbReference>
<proteinExistence type="predicted"/>
<dbReference type="EMBL" id="DSXI01000658">
    <property type="protein sequence ID" value="HGS06247.1"/>
    <property type="molecule type" value="Genomic_DNA"/>
</dbReference>
<feature type="compositionally biased region" description="Pro residues" evidence="2">
    <location>
        <begin position="46"/>
        <end position="69"/>
    </location>
</feature>
<dbReference type="Gene3D" id="2.40.50.100">
    <property type="match status" value="1"/>
</dbReference>
<protein>
    <submittedName>
        <fullName evidence="4">Acetyl-CoA carboxylase biotin carboxyl carrier protein subunit</fullName>
        <ecNumber evidence="4">6.4.1.2</ecNumber>
    </submittedName>
</protein>
<feature type="region of interest" description="Disordered" evidence="2">
    <location>
        <begin position="40"/>
        <end position="81"/>
    </location>
</feature>